<dbReference type="EMBL" id="CP036348">
    <property type="protein sequence ID" value="QDV67060.1"/>
    <property type="molecule type" value="Genomic_DNA"/>
</dbReference>
<keyword evidence="4" id="KW-1185">Reference proteome</keyword>
<organism evidence="3 4">
    <name type="scientific">Rosistilla carotiformis</name>
    <dbReference type="NCBI Taxonomy" id="2528017"/>
    <lineage>
        <taxon>Bacteria</taxon>
        <taxon>Pseudomonadati</taxon>
        <taxon>Planctomycetota</taxon>
        <taxon>Planctomycetia</taxon>
        <taxon>Pirellulales</taxon>
        <taxon>Pirellulaceae</taxon>
        <taxon>Rosistilla</taxon>
    </lineage>
</organism>
<evidence type="ECO:0000259" key="2">
    <source>
        <dbReference type="Pfam" id="PF13480"/>
    </source>
</evidence>
<feature type="compositionally biased region" description="Polar residues" evidence="1">
    <location>
        <begin position="355"/>
        <end position="365"/>
    </location>
</feature>
<proteinExistence type="predicted"/>
<name>A0A518JNC4_9BACT</name>
<dbReference type="Proteomes" id="UP000315082">
    <property type="component" value="Chromosome"/>
</dbReference>
<dbReference type="Pfam" id="PF13480">
    <property type="entry name" value="Acetyltransf_6"/>
    <property type="match status" value="1"/>
</dbReference>
<dbReference type="SUPFAM" id="SSF55729">
    <property type="entry name" value="Acyl-CoA N-acyltransferases (Nat)"/>
    <property type="match status" value="1"/>
</dbReference>
<feature type="domain" description="BioF2-like acetyltransferase" evidence="2">
    <location>
        <begin position="153"/>
        <end position="294"/>
    </location>
</feature>
<protein>
    <recommendedName>
        <fullName evidence="2">BioF2-like acetyltransferase domain-containing protein</fullName>
    </recommendedName>
</protein>
<evidence type="ECO:0000313" key="3">
    <source>
        <dbReference type="EMBL" id="QDV67060.1"/>
    </source>
</evidence>
<feature type="region of interest" description="Disordered" evidence="1">
    <location>
        <begin position="340"/>
        <end position="394"/>
    </location>
</feature>
<dbReference type="KEGG" id="rcf:Poly24_07510"/>
<dbReference type="Gene3D" id="3.40.630.30">
    <property type="match status" value="1"/>
</dbReference>
<dbReference type="InterPro" id="IPR038740">
    <property type="entry name" value="BioF2-like_GNAT_dom"/>
</dbReference>
<feature type="compositionally biased region" description="Polar residues" evidence="1">
    <location>
        <begin position="383"/>
        <end position="394"/>
    </location>
</feature>
<dbReference type="AlphaFoldDB" id="A0A518JNC4"/>
<reference evidence="3 4" key="1">
    <citation type="submission" date="2019-02" db="EMBL/GenBank/DDBJ databases">
        <title>Deep-cultivation of Planctomycetes and their phenomic and genomic characterization uncovers novel biology.</title>
        <authorList>
            <person name="Wiegand S."/>
            <person name="Jogler M."/>
            <person name="Boedeker C."/>
            <person name="Pinto D."/>
            <person name="Vollmers J."/>
            <person name="Rivas-Marin E."/>
            <person name="Kohn T."/>
            <person name="Peeters S.H."/>
            <person name="Heuer A."/>
            <person name="Rast P."/>
            <person name="Oberbeckmann S."/>
            <person name="Bunk B."/>
            <person name="Jeske O."/>
            <person name="Meyerdierks A."/>
            <person name="Storesund J.E."/>
            <person name="Kallscheuer N."/>
            <person name="Luecker S."/>
            <person name="Lage O.M."/>
            <person name="Pohl T."/>
            <person name="Merkel B.J."/>
            <person name="Hornburger P."/>
            <person name="Mueller R.-W."/>
            <person name="Bruemmer F."/>
            <person name="Labrenz M."/>
            <person name="Spormann A.M."/>
            <person name="Op den Camp H."/>
            <person name="Overmann J."/>
            <person name="Amann R."/>
            <person name="Jetten M.S.M."/>
            <person name="Mascher T."/>
            <person name="Medema M.H."/>
            <person name="Devos D.P."/>
            <person name="Kaster A.-K."/>
            <person name="Ovreas L."/>
            <person name="Rohde M."/>
            <person name="Galperin M.Y."/>
            <person name="Jogler C."/>
        </authorList>
    </citation>
    <scope>NUCLEOTIDE SEQUENCE [LARGE SCALE GENOMIC DNA]</scope>
    <source>
        <strain evidence="3 4">Poly24</strain>
    </source>
</reference>
<feature type="compositionally biased region" description="Basic and acidic residues" evidence="1">
    <location>
        <begin position="366"/>
        <end position="382"/>
    </location>
</feature>
<evidence type="ECO:0000313" key="4">
    <source>
        <dbReference type="Proteomes" id="UP000315082"/>
    </source>
</evidence>
<dbReference type="InterPro" id="IPR016181">
    <property type="entry name" value="Acyl_CoA_acyltransferase"/>
</dbReference>
<gene>
    <name evidence="3" type="ORF">Poly24_07510</name>
</gene>
<evidence type="ECO:0000256" key="1">
    <source>
        <dbReference type="SAM" id="MobiDB-lite"/>
    </source>
</evidence>
<sequence length="394" mass="44727">MAADTCCWPVIFYDGDRPVAISCITRYRADAGILTEGIVQKLIGTVREFLPSFLHLKIVFAGLPISAGQRGLLILQDTDHEAVVQMMDCALQDIAGRESAALIVLKEFENSDSSWTDQFSRELRYHKADSLPMNRLEPAFESFDAYLAARSARSRSSIRQSLRKLREAGCHVVQIPGGPEAIERFTDEAHRLYLEVREKSPAKLETAPVAFFHELSRQMGDSAHFTFIYQAERIVGVSCSLKYGNSYQLLFCGIDYAINDQAHLYFNVMFADMDYGLRQNVARINFGQTSDSFKVRLGCKQVPLNIYVKGRRIFRPLLWLIRPFVLPPIALLPPIETFSKKRPNASKQTPRDQPRSGNKLSPREQNSPRDQRPRDQKSHQSKDLSFNNCPSDHP</sequence>
<accession>A0A518JNC4</accession>